<comment type="similarity">
    <text evidence="4">Belongs to the GDPGP1 family.</text>
</comment>
<evidence type="ECO:0000259" key="15">
    <source>
        <dbReference type="Pfam" id="PF26217"/>
    </source>
</evidence>
<feature type="region of interest" description="Disordered" evidence="13">
    <location>
        <begin position="27"/>
        <end position="46"/>
    </location>
</feature>
<keyword evidence="10" id="KW-0548">Nucleotidyltransferase</keyword>
<keyword evidence="9" id="KW-0808">Transferase</keyword>
<evidence type="ECO:0000256" key="1">
    <source>
        <dbReference type="ARBA" id="ARBA00000063"/>
    </source>
</evidence>
<evidence type="ECO:0000256" key="4">
    <source>
        <dbReference type="ARBA" id="ARBA00006451"/>
    </source>
</evidence>
<dbReference type="GO" id="GO:0080048">
    <property type="term" value="F:GDP-D-glucose phosphorylase activity"/>
    <property type="evidence" value="ECO:0007669"/>
    <property type="project" value="UniProtKB-EC"/>
</dbReference>
<evidence type="ECO:0000256" key="8">
    <source>
        <dbReference type="ARBA" id="ARBA00022658"/>
    </source>
</evidence>
<name>A0AAD9MGX0_PROWI</name>
<comment type="catalytic activity">
    <reaction evidence="1">
        <text>GDP-alpha-D-glucose + phosphate = alpha-D-glucose 1-phosphate + GDP + H(+)</text>
        <dbReference type="Rhea" id="RHEA:30387"/>
        <dbReference type="ChEBI" id="CHEBI:15378"/>
        <dbReference type="ChEBI" id="CHEBI:43474"/>
        <dbReference type="ChEBI" id="CHEBI:58189"/>
        <dbReference type="ChEBI" id="CHEBI:58601"/>
        <dbReference type="ChEBI" id="CHEBI:62230"/>
        <dbReference type="EC" id="2.7.7.78"/>
    </reaction>
</comment>
<sequence length="468" mass="50234">MAQNGASPLLLSRIPTIYSLAQLSDGEAATGPEAGGPLKTPLSTDPVSDIAGVELPTYYYCVDVARDGDGSQGAAPREARSDSPPAEDGSAQAQRPGRPPKPRSSPAKPRPRATVGPDGSFTPAADRPLMPPPREPSRLMTVLLSEWEDRAERGLFRYDVTQCPTRLLPGARGFLAQLNEGRLTKKRPTEFRVDQVAQAFDPSKFHFGKAAQREVLFALAARGLDGPDPGFVPTAPAAASPSLVFINVSPIEYGHVLLVPSALSATPQLVAERPLLEALCLAREVDCDAFRLGYNSLGAYGTVNHLHFQAYFVWAPLALESAAVERVGGQDVVVSRTTNHPARAVLFEGRRLEALARAAAAACEALTLRGVPHNLFITGRGQRVFLIPNTFAEKKAKGLIPQELVELQCSPGCWELGGHLVMLSQLDYERVTEDMADRLLEHASLDHDQFQEVLAMCLDKAGCGVGGP</sequence>
<dbReference type="InterPro" id="IPR058865">
    <property type="entry name" value="GDPGP1_C"/>
</dbReference>
<gene>
    <name evidence="16" type="ORF">QBZ16_001283</name>
</gene>
<evidence type="ECO:0000256" key="2">
    <source>
        <dbReference type="ARBA" id="ARBA00003049"/>
    </source>
</evidence>
<dbReference type="PANTHER" id="PTHR20884">
    <property type="entry name" value="GDP-D-GLUCOSE PHOSPHORYLASE 1"/>
    <property type="match status" value="1"/>
</dbReference>
<dbReference type="AlphaFoldDB" id="A0AAD9MGX0"/>
<keyword evidence="12" id="KW-0378">Hydrolase</keyword>
<feature type="domain" description="GDPGP1-like C-terminal" evidence="14">
    <location>
        <begin position="330"/>
        <end position="462"/>
    </location>
</feature>
<dbReference type="Proteomes" id="UP001255856">
    <property type="component" value="Unassembled WGS sequence"/>
</dbReference>
<keyword evidence="7" id="KW-0963">Cytoplasm</keyword>
<evidence type="ECO:0000313" key="17">
    <source>
        <dbReference type="Proteomes" id="UP001255856"/>
    </source>
</evidence>
<dbReference type="GO" id="GO:0006006">
    <property type="term" value="P:glucose metabolic process"/>
    <property type="evidence" value="ECO:0007669"/>
    <property type="project" value="TreeGrafter"/>
</dbReference>
<feature type="compositionally biased region" description="Low complexity" evidence="13">
    <location>
        <begin position="27"/>
        <end position="37"/>
    </location>
</feature>
<comment type="function">
    <text evidence="2">Specific and highly efficient GDP-D-glucose phosphorylase regulating the levels of GDP-D-glucose in cells.</text>
</comment>
<dbReference type="EMBL" id="JASFZW010000012">
    <property type="protein sequence ID" value="KAK2075947.1"/>
    <property type="molecule type" value="Genomic_DNA"/>
</dbReference>
<feature type="domain" description="GDPGP1-like N-terminal" evidence="15">
    <location>
        <begin position="139"/>
        <end position="311"/>
    </location>
</feature>
<dbReference type="GO" id="GO:0000166">
    <property type="term" value="F:nucleotide binding"/>
    <property type="evidence" value="ECO:0007669"/>
    <property type="project" value="UniProtKB-KW"/>
</dbReference>
<dbReference type="EC" id="2.7.7.78" evidence="5"/>
<dbReference type="Pfam" id="PF26216">
    <property type="entry name" value="GDPGP1_C"/>
    <property type="match status" value="1"/>
</dbReference>
<dbReference type="GO" id="GO:0005085">
    <property type="term" value="F:guanyl-nucleotide exchange factor activity"/>
    <property type="evidence" value="ECO:0007669"/>
    <property type="project" value="UniProtKB-KW"/>
</dbReference>
<protein>
    <recommendedName>
        <fullName evidence="6">GDP-D-glucose phosphorylase 1</fullName>
        <ecNumber evidence="5">2.7.7.78</ecNumber>
    </recommendedName>
</protein>
<evidence type="ECO:0000256" key="3">
    <source>
        <dbReference type="ARBA" id="ARBA00004496"/>
    </source>
</evidence>
<dbReference type="GO" id="GO:0005737">
    <property type="term" value="C:cytoplasm"/>
    <property type="evidence" value="ECO:0007669"/>
    <property type="project" value="UniProtKB-SubCell"/>
</dbReference>
<evidence type="ECO:0000256" key="11">
    <source>
        <dbReference type="ARBA" id="ARBA00022741"/>
    </source>
</evidence>
<evidence type="ECO:0000259" key="14">
    <source>
        <dbReference type="Pfam" id="PF26216"/>
    </source>
</evidence>
<organism evidence="16 17">
    <name type="scientific">Prototheca wickerhamii</name>
    <dbReference type="NCBI Taxonomy" id="3111"/>
    <lineage>
        <taxon>Eukaryota</taxon>
        <taxon>Viridiplantae</taxon>
        <taxon>Chlorophyta</taxon>
        <taxon>core chlorophytes</taxon>
        <taxon>Trebouxiophyceae</taxon>
        <taxon>Chlorellales</taxon>
        <taxon>Chlorellaceae</taxon>
        <taxon>Prototheca</taxon>
    </lineage>
</organism>
<evidence type="ECO:0000256" key="6">
    <source>
        <dbReference type="ARBA" id="ARBA00018857"/>
    </source>
</evidence>
<comment type="subcellular location">
    <subcellularLocation>
        <location evidence="3">Cytoplasm</location>
    </subcellularLocation>
</comment>
<dbReference type="InterPro" id="IPR026506">
    <property type="entry name" value="GDPGP"/>
</dbReference>
<proteinExistence type="inferred from homology"/>
<evidence type="ECO:0000256" key="12">
    <source>
        <dbReference type="ARBA" id="ARBA00022801"/>
    </source>
</evidence>
<comment type="caution">
    <text evidence="16">The sequence shown here is derived from an EMBL/GenBank/DDBJ whole genome shotgun (WGS) entry which is preliminary data.</text>
</comment>
<evidence type="ECO:0000313" key="16">
    <source>
        <dbReference type="EMBL" id="KAK2075947.1"/>
    </source>
</evidence>
<evidence type="ECO:0000256" key="5">
    <source>
        <dbReference type="ARBA" id="ARBA00012507"/>
    </source>
</evidence>
<feature type="region of interest" description="Disordered" evidence="13">
    <location>
        <begin position="69"/>
        <end position="136"/>
    </location>
</feature>
<keyword evidence="8" id="KW-0344">Guanine-nucleotide releasing factor</keyword>
<dbReference type="GO" id="GO:0016787">
    <property type="term" value="F:hydrolase activity"/>
    <property type="evidence" value="ECO:0007669"/>
    <property type="project" value="UniProtKB-KW"/>
</dbReference>
<evidence type="ECO:0000256" key="9">
    <source>
        <dbReference type="ARBA" id="ARBA00022679"/>
    </source>
</evidence>
<evidence type="ECO:0000256" key="10">
    <source>
        <dbReference type="ARBA" id="ARBA00022695"/>
    </source>
</evidence>
<keyword evidence="17" id="KW-1185">Reference proteome</keyword>
<evidence type="ECO:0000256" key="7">
    <source>
        <dbReference type="ARBA" id="ARBA00022490"/>
    </source>
</evidence>
<accession>A0AAD9MGX0</accession>
<dbReference type="PANTHER" id="PTHR20884:SF8">
    <property type="entry name" value="GDP-D-GLUCOSE PHOSPHORYLASE 1"/>
    <property type="match status" value="1"/>
</dbReference>
<dbReference type="Pfam" id="PF26217">
    <property type="entry name" value="GDPGP1_N"/>
    <property type="match status" value="1"/>
</dbReference>
<evidence type="ECO:0000256" key="13">
    <source>
        <dbReference type="SAM" id="MobiDB-lite"/>
    </source>
</evidence>
<reference evidence="16" key="1">
    <citation type="submission" date="2021-01" db="EMBL/GenBank/DDBJ databases">
        <authorList>
            <person name="Eckstrom K.M.E."/>
        </authorList>
    </citation>
    <scope>NUCLEOTIDE SEQUENCE</scope>
    <source>
        <strain evidence="16">UVCC 0001</strain>
    </source>
</reference>
<keyword evidence="11" id="KW-0547">Nucleotide-binding</keyword>
<dbReference type="InterPro" id="IPR058866">
    <property type="entry name" value="GDPGP1_N"/>
</dbReference>